<organism evidence="10 11">
    <name type="scientific">Streptomyces katrae</name>
    <dbReference type="NCBI Taxonomy" id="68223"/>
    <lineage>
        <taxon>Bacteria</taxon>
        <taxon>Bacillati</taxon>
        <taxon>Actinomycetota</taxon>
        <taxon>Actinomycetes</taxon>
        <taxon>Kitasatosporales</taxon>
        <taxon>Streptomycetaceae</taxon>
        <taxon>Streptomyces</taxon>
    </lineage>
</organism>
<accession>A0A0F4JLY3</accession>
<keyword evidence="5 7" id="KW-0408">Iron</keyword>
<evidence type="ECO:0000256" key="4">
    <source>
        <dbReference type="ARBA" id="ARBA00023002"/>
    </source>
</evidence>
<protein>
    <recommendedName>
        <fullName evidence="12">Cytochrome P450</fullName>
    </recommendedName>
</protein>
<keyword evidence="3 7" id="KW-0479">Metal-binding</keyword>
<dbReference type="OrthoDB" id="4746309at2"/>
<dbReference type="InterPro" id="IPR036396">
    <property type="entry name" value="Cyt_P450_sf"/>
</dbReference>
<dbReference type="InterPro" id="IPR002401">
    <property type="entry name" value="Cyt_P450_E_grp-I"/>
</dbReference>
<evidence type="ECO:0000256" key="5">
    <source>
        <dbReference type="ARBA" id="ARBA00023004"/>
    </source>
</evidence>
<keyword evidence="4 8" id="KW-0560">Oxidoreductase</keyword>
<comment type="cofactor">
    <cofactor evidence="7">
        <name>heme</name>
        <dbReference type="ChEBI" id="CHEBI:30413"/>
    </cofactor>
</comment>
<feature type="compositionally biased region" description="Low complexity" evidence="9">
    <location>
        <begin position="443"/>
        <end position="459"/>
    </location>
</feature>
<dbReference type="InterPro" id="IPR050196">
    <property type="entry name" value="Cytochrome_P450_Monoox"/>
</dbReference>
<gene>
    <name evidence="10" type="ORF">VR44_11330</name>
</gene>
<dbReference type="GO" id="GO:0020037">
    <property type="term" value="F:heme binding"/>
    <property type="evidence" value="ECO:0007669"/>
    <property type="project" value="InterPro"/>
</dbReference>
<evidence type="ECO:0000256" key="9">
    <source>
        <dbReference type="SAM" id="MobiDB-lite"/>
    </source>
</evidence>
<feature type="region of interest" description="Disordered" evidence="9">
    <location>
        <begin position="426"/>
        <end position="459"/>
    </location>
</feature>
<dbReference type="PROSITE" id="PS00086">
    <property type="entry name" value="CYTOCHROME_P450"/>
    <property type="match status" value="1"/>
</dbReference>
<comment type="similarity">
    <text evidence="1 8">Belongs to the cytochrome P450 family.</text>
</comment>
<dbReference type="Pfam" id="PF00067">
    <property type="entry name" value="p450"/>
    <property type="match status" value="1"/>
</dbReference>
<dbReference type="Proteomes" id="UP000033551">
    <property type="component" value="Unassembled WGS sequence"/>
</dbReference>
<feature type="binding site" description="axial binding residue" evidence="7">
    <location>
        <position position="392"/>
    </location>
    <ligand>
        <name>heme</name>
        <dbReference type="ChEBI" id="CHEBI:30413"/>
    </ligand>
    <ligandPart>
        <name>Fe</name>
        <dbReference type="ChEBI" id="CHEBI:18248"/>
    </ligandPart>
</feature>
<sequence length="459" mass="50774">MGQPTIPTAPGALPLLGHLIPLMRDPLAFMRSLPGHGDLVRIRLGPLSVVMACDPAAIRQVLRDDHTFDKGGFFYERAAEVGGQGLVTCPHTLHRTQRRMCQPAFRTARLPDHTTAMTAQADTASSGWHEGQTIDVPEEMMALAVRNLTATMFSDELPPQTLQHMPHDVDAIVAGFFGRLIMPGALSRLPLPATRRYEQALTRLRTTLAAVITDRRAHPGDQDDLLSRLLTRDPHHPATALTDEEITDQFITFFIAGAETVASTLSWALDLLTRHPDTLRDLRTEIDTALAGRPVTYDDFPRLPLTGRVITETLRLYPAGWIYTRTATTDTTLAGTPIPAGTTLAYSPYLLHHNPAVHPDPERFDPDRWLPERAKATSRDHYIPFGGGPRKCIGDQFALTEATTTLATIVQNWHLHPLTHCPVRTQRATPVHPRDLRLRLNRRTPTTQTSPPSHGTGPA</sequence>
<dbReference type="Gene3D" id="1.10.630.10">
    <property type="entry name" value="Cytochrome P450"/>
    <property type="match status" value="1"/>
</dbReference>
<evidence type="ECO:0000256" key="1">
    <source>
        <dbReference type="ARBA" id="ARBA00010617"/>
    </source>
</evidence>
<proteinExistence type="inferred from homology"/>
<dbReference type="PRINTS" id="PR00463">
    <property type="entry name" value="EP450I"/>
</dbReference>
<evidence type="ECO:0000256" key="7">
    <source>
        <dbReference type="PIRSR" id="PIRSR602401-1"/>
    </source>
</evidence>
<dbReference type="GO" id="GO:0005506">
    <property type="term" value="F:iron ion binding"/>
    <property type="evidence" value="ECO:0007669"/>
    <property type="project" value="InterPro"/>
</dbReference>
<dbReference type="PANTHER" id="PTHR24291">
    <property type="entry name" value="CYTOCHROME P450 FAMILY 4"/>
    <property type="match status" value="1"/>
</dbReference>
<evidence type="ECO:0000313" key="10">
    <source>
        <dbReference type="EMBL" id="KJY34778.1"/>
    </source>
</evidence>
<evidence type="ECO:0000256" key="2">
    <source>
        <dbReference type="ARBA" id="ARBA00022617"/>
    </source>
</evidence>
<dbReference type="EMBL" id="JZWV01000262">
    <property type="protein sequence ID" value="KJY34778.1"/>
    <property type="molecule type" value="Genomic_DNA"/>
</dbReference>
<dbReference type="PANTHER" id="PTHR24291:SF50">
    <property type="entry name" value="BIFUNCTIONAL ALBAFLAVENONE MONOOXYGENASE_TERPENE SYNTHASE"/>
    <property type="match status" value="1"/>
</dbReference>
<reference evidence="10 11" key="1">
    <citation type="submission" date="2015-02" db="EMBL/GenBank/DDBJ databases">
        <authorList>
            <person name="Ju K.-S."/>
            <person name="Doroghazi J.R."/>
            <person name="Metcalf W."/>
        </authorList>
    </citation>
    <scope>NUCLEOTIDE SEQUENCE [LARGE SCALE GENOMIC DNA]</scope>
    <source>
        <strain evidence="10 11">NRRL ISP-5550</strain>
    </source>
</reference>
<dbReference type="InterPro" id="IPR017972">
    <property type="entry name" value="Cyt_P450_CS"/>
</dbReference>
<dbReference type="GO" id="GO:0016705">
    <property type="term" value="F:oxidoreductase activity, acting on paired donors, with incorporation or reduction of molecular oxygen"/>
    <property type="evidence" value="ECO:0007669"/>
    <property type="project" value="InterPro"/>
</dbReference>
<evidence type="ECO:0000256" key="3">
    <source>
        <dbReference type="ARBA" id="ARBA00022723"/>
    </source>
</evidence>
<evidence type="ECO:0000256" key="6">
    <source>
        <dbReference type="ARBA" id="ARBA00023033"/>
    </source>
</evidence>
<dbReference type="AlphaFoldDB" id="A0A0F4JLY3"/>
<dbReference type="PRINTS" id="PR00385">
    <property type="entry name" value="P450"/>
</dbReference>
<evidence type="ECO:0000313" key="11">
    <source>
        <dbReference type="Proteomes" id="UP000033551"/>
    </source>
</evidence>
<evidence type="ECO:0000256" key="8">
    <source>
        <dbReference type="RuleBase" id="RU000461"/>
    </source>
</evidence>
<dbReference type="SUPFAM" id="SSF48264">
    <property type="entry name" value="Cytochrome P450"/>
    <property type="match status" value="1"/>
</dbReference>
<dbReference type="RefSeq" id="WP_045947307.1">
    <property type="nucleotide sequence ID" value="NZ_JZWV01000262.1"/>
</dbReference>
<dbReference type="GO" id="GO:0004497">
    <property type="term" value="F:monooxygenase activity"/>
    <property type="evidence" value="ECO:0007669"/>
    <property type="project" value="UniProtKB-KW"/>
</dbReference>
<dbReference type="PATRIC" id="fig|68223.7.peg.6161"/>
<keyword evidence="6 8" id="KW-0503">Monooxygenase</keyword>
<keyword evidence="2 7" id="KW-0349">Heme</keyword>
<keyword evidence="11" id="KW-1185">Reference proteome</keyword>
<name>A0A0F4JLY3_9ACTN</name>
<dbReference type="InterPro" id="IPR001128">
    <property type="entry name" value="Cyt_P450"/>
</dbReference>
<evidence type="ECO:0008006" key="12">
    <source>
        <dbReference type="Google" id="ProtNLM"/>
    </source>
</evidence>
<comment type="caution">
    <text evidence="10">The sequence shown here is derived from an EMBL/GenBank/DDBJ whole genome shotgun (WGS) entry which is preliminary data.</text>
</comment>